<feature type="region of interest" description="Disordered" evidence="4">
    <location>
        <begin position="1"/>
        <end position="20"/>
    </location>
</feature>
<feature type="compositionally biased region" description="Basic and acidic residues" evidence="4">
    <location>
        <begin position="1"/>
        <end position="13"/>
    </location>
</feature>
<dbReference type="EC" id="3.2.1.18" evidence="3"/>
<dbReference type="Gene3D" id="2.120.10.10">
    <property type="match status" value="1"/>
</dbReference>
<comment type="similarity">
    <text evidence="2">Belongs to the glycosyl hydrolase 33 family.</text>
</comment>
<comment type="caution">
    <text evidence="6">The sequence shown here is derived from an EMBL/GenBank/DDBJ whole genome shotgun (WGS) entry which is preliminary data.</text>
</comment>
<accession>A0ABS5TLD1</accession>
<protein>
    <recommendedName>
        <fullName evidence="3">exo-alpha-sialidase</fullName>
        <ecNumber evidence="3">3.2.1.18</ecNumber>
    </recommendedName>
</protein>
<dbReference type="PANTHER" id="PTHR10628:SF30">
    <property type="entry name" value="EXO-ALPHA-SIALIDASE"/>
    <property type="match status" value="1"/>
</dbReference>
<evidence type="ECO:0000313" key="6">
    <source>
        <dbReference type="EMBL" id="MBT0771653.1"/>
    </source>
</evidence>
<reference evidence="6 7" key="1">
    <citation type="submission" date="2021-05" db="EMBL/GenBank/DDBJ databases">
        <title>Kineosporia and Streptomyces sp. nov. two new marine actinobacteria isolated from Coral.</title>
        <authorList>
            <person name="Buangrab K."/>
            <person name="Sutthacheep M."/>
            <person name="Yeemin T."/>
            <person name="Harunari E."/>
            <person name="Igarashi Y."/>
            <person name="Kanchanasin P."/>
            <person name="Tanasupawat S."/>
            <person name="Phongsopitanun W."/>
        </authorList>
    </citation>
    <scope>NUCLEOTIDE SEQUENCE [LARGE SCALE GENOMIC DNA]</scope>
    <source>
        <strain evidence="6 7">J2-2</strain>
    </source>
</reference>
<dbReference type="InterPro" id="IPR026856">
    <property type="entry name" value="Sialidase_fam"/>
</dbReference>
<evidence type="ECO:0000256" key="4">
    <source>
        <dbReference type="SAM" id="MobiDB-lite"/>
    </source>
</evidence>
<keyword evidence="7" id="KW-1185">Reference proteome</keyword>
<dbReference type="Proteomes" id="UP001197247">
    <property type="component" value="Unassembled WGS sequence"/>
</dbReference>
<proteinExistence type="inferred from homology"/>
<name>A0ABS5TLD1_9ACTN</name>
<dbReference type="SUPFAM" id="SSF50939">
    <property type="entry name" value="Sialidases"/>
    <property type="match status" value="1"/>
</dbReference>
<dbReference type="Pfam" id="PF13088">
    <property type="entry name" value="BNR_2"/>
    <property type="match status" value="1"/>
</dbReference>
<dbReference type="CDD" id="cd15482">
    <property type="entry name" value="Sialidase_non-viral"/>
    <property type="match status" value="1"/>
</dbReference>
<dbReference type="RefSeq" id="WP_214158018.1">
    <property type="nucleotide sequence ID" value="NZ_JAHBAY010000009.1"/>
</dbReference>
<dbReference type="InterPro" id="IPR011040">
    <property type="entry name" value="Sialidase"/>
</dbReference>
<evidence type="ECO:0000256" key="1">
    <source>
        <dbReference type="ARBA" id="ARBA00000427"/>
    </source>
</evidence>
<gene>
    <name evidence="6" type="ORF">KIH74_22125</name>
</gene>
<dbReference type="PANTHER" id="PTHR10628">
    <property type="entry name" value="SIALIDASE"/>
    <property type="match status" value="1"/>
</dbReference>
<feature type="domain" description="Sialidase" evidence="5">
    <location>
        <begin position="291"/>
        <end position="569"/>
    </location>
</feature>
<evidence type="ECO:0000256" key="2">
    <source>
        <dbReference type="ARBA" id="ARBA00009348"/>
    </source>
</evidence>
<dbReference type="EMBL" id="JAHBAY010000009">
    <property type="protein sequence ID" value="MBT0771653.1"/>
    <property type="molecule type" value="Genomic_DNA"/>
</dbReference>
<evidence type="ECO:0000313" key="7">
    <source>
        <dbReference type="Proteomes" id="UP001197247"/>
    </source>
</evidence>
<organism evidence="6 7">
    <name type="scientific">Kineosporia corallincola</name>
    <dbReference type="NCBI Taxonomy" id="2835133"/>
    <lineage>
        <taxon>Bacteria</taxon>
        <taxon>Bacillati</taxon>
        <taxon>Actinomycetota</taxon>
        <taxon>Actinomycetes</taxon>
        <taxon>Kineosporiales</taxon>
        <taxon>Kineosporiaceae</taxon>
        <taxon>Kineosporia</taxon>
    </lineage>
</organism>
<comment type="catalytic activity">
    <reaction evidence="1">
        <text>Hydrolysis of alpha-(2-&gt;3)-, alpha-(2-&gt;6)-, alpha-(2-&gt;8)- glycosidic linkages of terminal sialic acid residues in oligosaccharides, glycoproteins, glycolipids, colominic acid and synthetic substrates.</text>
        <dbReference type="EC" id="3.2.1.18"/>
    </reaction>
</comment>
<evidence type="ECO:0000256" key="3">
    <source>
        <dbReference type="ARBA" id="ARBA00012733"/>
    </source>
</evidence>
<sequence length="601" mass="64105">MDDLTDRRDDARETAGTTPSETLGDLLALELYAARGVSVTGDDASVDCWHDTREGGLTASATGADGRPHLIPAALGTLAAVRFTTGHLEIPDVPRLNPGDGAFRALVVARNRALETGTLLAKGDAYGIGLERLADNAMGTRFRAGGEEALLTHTETVAENLGAVHLYELHLTGERALAALDGDGSSGITTDDDTYTAPVTTPDPLRVGGTGLGVDLFAVLLIRGEASEEQMDDVRSYLASAYPLGSVPRAVAPAGDEQTGMIAVNTGGRARIPAIVRCDDDSLVLFAEHRWNGDADSGHIGTVARRSTDRGVTWGEQFTVADDGENCLGNPVPVVDRSTGRLHLLLTGNRATDTEAEINAGTSDDTRRVYRTWSDDHGVTWAPVTEITASVKDPAWRWYATGPGGAEQLASGRLLVPCNHWDPAVAAYRCHVILSDDHGETWRTGGIIETDRSNEVQTAQLPDGTVVAHVRVQMDNNPPGFKWWSTSDDEGVSWSPAVRNHSLPSTPVQDDILVLPGGRLVATNHQDFTGRYHLAVNVSTDGGRSWPAYTVIRVGERGNGAAYSDLVHVGGERIAATWEAGREISVGLFDVVYPAHPDRVD</sequence>
<evidence type="ECO:0000259" key="5">
    <source>
        <dbReference type="Pfam" id="PF13088"/>
    </source>
</evidence>
<dbReference type="InterPro" id="IPR036278">
    <property type="entry name" value="Sialidase_sf"/>
</dbReference>